<proteinExistence type="predicted"/>
<dbReference type="AlphaFoldDB" id="A0AAD6XEE9"/>
<keyword evidence="2" id="KW-1185">Reference proteome</keyword>
<dbReference type="Gene3D" id="3.80.10.10">
    <property type="entry name" value="Ribonuclease Inhibitor"/>
    <property type="match status" value="1"/>
</dbReference>
<comment type="caution">
    <text evidence="1">The sequence shown here is derived from an EMBL/GenBank/DDBJ whole genome shotgun (WGS) entry which is preliminary data.</text>
</comment>
<evidence type="ECO:0000313" key="2">
    <source>
        <dbReference type="Proteomes" id="UP001218188"/>
    </source>
</evidence>
<dbReference type="SUPFAM" id="SSF52047">
    <property type="entry name" value="RNI-like"/>
    <property type="match status" value="1"/>
</dbReference>
<dbReference type="EMBL" id="JARJCM010000005">
    <property type="protein sequence ID" value="KAJ7044916.1"/>
    <property type="molecule type" value="Genomic_DNA"/>
</dbReference>
<name>A0AAD6XEE9_9AGAR</name>
<evidence type="ECO:0008006" key="3">
    <source>
        <dbReference type="Google" id="ProtNLM"/>
    </source>
</evidence>
<sequence>MLDPGAPAIDVDFDADTQVLPVSARPIFSQRLGIASRPLSPIHTLAFELLAEIMVLALTPRIGKYGKEEASAKDVLGLCQVCSYWREVAVKTARVWIATPLPMIAPGWKWNETPSRTRMFLERSAPLPISVHIHSVMSTDKNFVDLSPMLSSVSDRWRTFKVMCPRDIFDVASLARISSLKNLESLHLNWTKPESWHGSELDAFLHAPRLRDVTIEVPLATSNILSMPWAQLTHLSLTYDSPQLCFDTLASCPKLVTAHVDTMQWLESDFPDDSYVARSGLLAHLTELKLHSRIRSTGEYLGPFLRRFRLPALKTLELSVGLSYPVTYEYFVDWLTPALTFFLARSPNLQCLRIDSGRWDRLDSIYAEDMPDILHYTPNLTELALSLIEVDNDFFELLRYSGPDTTPVVPKLETLALMEAGEFFGEASFGGMIRSRWWSDEEQLAMATPPIVARLRHIQFRNDDLLNMPDEYAGFTAEFVETMKEYCSQGLDSTGTNYF</sequence>
<organism evidence="1 2">
    <name type="scientific">Mycena alexandri</name>
    <dbReference type="NCBI Taxonomy" id="1745969"/>
    <lineage>
        <taxon>Eukaryota</taxon>
        <taxon>Fungi</taxon>
        <taxon>Dikarya</taxon>
        <taxon>Basidiomycota</taxon>
        <taxon>Agaricomycotina</taxon>
        <taxon>Agaricomycetes</taxon>
        <taxon>Agaricomycetidae</taxon>
        <taxon>Agaricales</taxon>
        <taxon>Marasmiineae</taxon>
        <taxon>Mycenaceae</taxon>
        <taxon>Mycena</taxon>
    </lineage>
</organism>
<gene>
    <name evidence="1" type="ORF">C8F04DRAFT_1388530</name>
</gene>
<dbReference type="Proteomes" id="UP001218188">
    <property type="component" value="Unassembled WGS sequence"/>
</dbReference>
<evidence type="ECO:0000313" key="1">
    <source>
        <dbReference type="EMBL" id="KAJ7044916.1"/>
    </source>
</evidence>
<accession>A0AAD6XEE9</accession>
<reference evidence="1" key="1">
    <citation type="submission" date="2023-03" db="EMBL/GenBank/DDBJ databases">
        <title>Massive genome expansion in bonnet fungi (Mycena s.s.) driven by repeated elements and novel gene families across ecological guilds.</title>
        <authorList>
            <consortium name="Lawrence Berkeley National Laboratory"/>
            <person name="Harder C.B."/>
            <person name="Miyauchi S."/>
            <person name="Viragh M."/>
            <person name="Kuo A."/>
            <person name="Thoen E."/>
            <person name="Andreopoulos B."/>
            <person name="Lu D."/>
            <person name="Skrede I."/>
            <person name="Drula E."/>
            <person name="Henrissat B."/>
            <person name="Morin E."/>
            <person name="Kohler A."/>
            <person name="Barry K."/>
            <person name="LaButti K."/>
            <person name="Morin E."/>
            <person name="Salamov A."/>
            <person name="Lipzen A."/>
            <person name="Mereny Z."/>
            <person name="Hegedus B."/>
            <person name="Baldrian P."/>
            <person name="Stursova M."/>
            <person name="Weitz H."/>
            <person name="Taylor A."/>
            <person name="Grigoriev I.V."/>
            <person name="Nagy L.G."/>
            <person name="Martin F."/>
            <person name="Kauserud H."/>
        </authorList>
    </citation>
    <scope>NUCLEOTIDE SEQUENCE</scope>
    <source>
        <strain evidence="1">CBHHK200</strain>
    </source>
</reference>
<dbReference type="InterPro" id="IPR032675">
    <property type="entry name" value="LRR_dom_sf"/>
</dbReference>
<protein>
    <recommendedName>
        <fullName evidence="3">F-box domain-containing protein</fullName>
    </recommendedName>
</protein>